<protein>
    <recommendedName>
        <fullName evidence="2">Phasin domain-containing protein</fullName>
    </recommendedName>
</protein>
<name>A0A5B8RGA8_9ZZZZ</name>
<dbReference type="Pfam" id="PF09361">
    <property type="entry name" value="Phasin_2"/>
    <property type="match status" value="1"/>
</dbReference>
<reference evidence="3" key="1">
    <citation type="submission" date="2019-06" db="EMBL/GenBank/DDBJ databases">
        <authorList>
            <person name="Murdoch R.W."/>
            <person name="Fathepure B."/>
        </authorList>
    </citation>
    <scope>NUCLEOTIDE SEQUENCE</scope>
</reference>
<feature type="region of interest" description="Disordered" evidence="1">
    <location>
        <begin position="108"/>
        <end position="127"/>
    </location>
</feature>
<feature type="domain" description="Phasin" evidence="2">
    <location>
        <begin position="8"/>
        <end position="110"/>
    </location>
</feature>
<dbReference type="EMBL" id="MN079115">
    <property type="protein sequence ID" value="QEA05885.1"/>
    <property type="molecule type" value="Genomic_DNA"/>
</dbReference>
<sequence>MNQLNFDQFNQQIEKNLLTPTRDLTVMALDHFEKLAEVQFEAGKAYTDMGVQQLRALLNVRDQKGVQDYVESQQKLAQSVTDRLKGDAEKVVALNQEFTEKAQKAVQQNVTNATKAAQKATSSQKAS</sequence>
<evidence type="ECO:0000256" key="1">
    <source>
        <dbReference type="SAM" id="MobiDB-lite"/>
    </source>
</evidence>
<dbReference type="AlphaFoldDB" id="A0A5B8RGA8"/>
<evidence type="ECO:0000259" key="2">
    <source>
        <dbReference type="Pfam" id="PF09361"/>
    </source>
</evidence>
<accession>A0A5B8RGA8</accession>
<proteinExistence type="predicted"/>
<dbReference type="InterPro" id="IPR018968">
    <property type="entry name" value="Phasin"/>
</dbReference>
<gene>
    <name evidence="3" type="ORF">KBTEX_02213</name>
</gene>
<feature type="compositionally biased region" description="Low complexity" evidence="1">
    <location>
        <begin position="113"/>
        <end position="127"/>
    </location>
</feature>
<evidence type="ECO:0000313" key="3">
    <source>
        <dbReference type="EMBL" id="QEA05885.1"/>
    </source>
</evidence>
<organism evidence="3">
    <name type="scientific">uncultured organism</name>
    <dbReference type="NCBI Taxonomy" id="155900"/>
    <lineage>
        <taxon>unclassified sequences</taxon>
        <taxon>environmental samples</taxon>
    </lineage>
</organism>